<dbReference type="PATRIC" id="fig|329854.7.peg.3529"/>
<dbReference type="GO" id="GO:0009279">
    <property type="term" value="C:cell outer membrane"/>
    <property type="evidence" value="ECO:0007669"/>
    <property type="project" value="UniProtKB-SubCell"/>
</dbReference>
<dbReference type="InterPro" id="IPR012910">
    <property type="entry name" value="Plug_dom"/>
</dbReference>
<dbReference type="InterPro" id="IPR008969">
    <property type="entry name" value="CarboxyPept-like_regulatory"/>
</dbReference>
<evidence type="ECO:0000259" key="5">
    <source>
        <dbReference type="SMART" id="SM00965"/>
    </source>
</evidence>
<dbReference type="NCBIfam" id="TIGR04056">
    <property type="entry name" value="OMP_RagA_SusC"/>
    <property type="match status" value="1"/>
</dbReference>
<keyword evidence="1 4" id="KW-0813">Transport</keyword>
<keyword evidence="4" id="KW-1134">Transmembrane beta strand</keyword>
<dbReference type="Gene3D" id="2.170.130.10">
    <property type="entry name" value="TonB-dependent receptor, plug domain"/>
    <property type="match status" value="1"/>
</dbReference>
<reference evidence="6 7" key="1">
    <citation type="submission" date="2016-02" db="EMBL/GenBank/DDBJ databases">
        <authorList>
            <person name="Wen L."/>
            <person name="He K."/>
            <person name="Yang H."/>
        </authorList>
    </citation>
    <scope>NUCLEOTIDE SEQUENCE [LARGE SCALE GENOMIC DNA]</scope>
    <source>
        <strain evidence="6 7">KLE1704</strain>
    </source>
</reference>
<keyword evidence="4" id="KW-0812">Transmembrane</keyword>
<keyword evidence="6" id="KW-0675">Receptor</keyword>
<dbReference type="SUPFAM" id="SSF56935">
    <property type="entry name" value="Porins"/>
    <property type="match status" value="1"/>
</dbReference>
<dbReference type="NCBIfam" id="TIGR04057">
    <property type="entry name" value="SusC_RagA_signa"/>
    <property type="match status" value="1"/>
</dbReference>
<evidence type="ECO:0000313" key="6">
    <source>
        <dbReference type="EMBL" id="KXT45807.1"/>
    </source>
</evidence>
<evidence type="ECO:0000256" key="1">
    <source>
        <dbReference type="ARBA" id="ARBA00022448"/>
    </source>
</evidence>
<comment type="subcellular location">
    <subcellularLocation>
        <location evidence="4">Cell outer membrane</location>
        <topology evidence="4">Multi-pass membrane protein</topology>
    </subcellularLocation>
</comment>
<keyword evidence="2 4" id="KW-0472">Membrane</keyword>
<dbReference type="InterPro" id="IPR023997">
    <property type="entry name" value="TonB-dep_OMP_SusC/RagA_CS"/>
</dbReference>
<protein>
    <submittedName>
        <fullName evidence="6">TonB-dependent receptor plug domain protein</fullName>
    </submittedName>
</protein>
<dbReference type="AlphaFoldDB" id="A0A139L2Y3"/>
<evidence type="ECO:0000256" key="3">
    <source>
        <dbReference type="ARBA" id="ARBA00023237"/>
    </source>
</evidence>
<organism evidence="6">
    <name type="scientific">Bacteroides intestinalis</name>
    <dbReference type="NCBI Taxonomy" id="329854"/>
    <lineage>
        <taxon>Bacteria</taxon>
        <taxon>Pseudomonadati</taxon>
        <taxon>Bacteroidota</taxon>
        <taxon>Bacteroidia</taxon>
        <taxon>Bacteroidales</taxon>
        <taxon>Bacteroidaceae</taxon>
        <taxon>Bacteroides</taxon>
    </lineage>
</organism>
<dbReference type="SMART" id="SM00965">
    <property type="entry name" value="STN"/>
    <property type="match status" value="1"/>
</dbReference>
<dbReference type="SUPFAM" id="SSF49464">
    <property type="entry name" value="Carboxypeptidase regulatory domain-like"/>
    <property type="match status" value="1"/>
</dbReference>
<dbReference type="RefSeq" id="WP_061437299.1">
    <property type="nucleotide sequence ID" value="NZ_KQ968725.1"/>
</dbReference>
<sequence length="1141" mass="126544">MKKKCVLRKDKCEKIKLTILLLLAGINMGFASQVYSQSTVLSLNVNNGTVKEIFAEIEKQSEYVFFYYDNVLDVNRKVKINVQNKTVEEVLKQIFAGTDNSFVVKDRQIFISKDDKKMASEPGVTQDGKKMFRGKVMDDLGEPLPGATILVVGSTRGVTTDLDGTFEIEVKSSDKLKISFLGLGDQIITVGNQQNVIVRLEQKVNELADVVVVGYGRQKKESVVGAISTVDVSALKVPGASLSTSLAGQLAGVVSMSRSGEPGKNSAAEFYIRGVSSFKGTSTPLVLVDGIERELDLVDTEDIASFSILKDAAASAVYGVRGANGVILITTKKGQEGKPRINARAEFGFTNPTRRPSMLGSAEWAELYNEASGYSYYSPEEIQKYRDGNDSDLYPNVNWTKALFDNIAANQRVNLSVTGGGDVVKYYVAGSYYHENSIYKNAGNIYGYNSSLRYNKFNFRANVDINVTSSTLLNVNLANIYEKSFGPGYGSNDDDIWSYTLSTSPNAFPVQYSDGTLSGPSTDAGQNPWNLLVHSGYREQFWNSAQSLIGLTQDMGKIWEPLEGLTANVKFSWDAWNTTSQRRYKTPTTYHAHGRAEDGSLIYDDNNGDGIWDPVHTGDEKLGYTVGRSGTMTTYLEGSLTYNRIFADQHRVGALFLYNQKIRTNTQAESGDDALPYKNQGLAGRLTYAFRDTYFAEFNVGYNGSENFARGHRFGFFPAGAIGWLVSNEKWFEPVTEVVDVLKLKASYGLVGNDDIGGQRRWVYESTIVNGGSWNYGESGNQGGQGIVVGEVENLSASWEEALKLNVGFELSLFEKVKLQADYFREKRSGIFLQRSGLPIIVGISTIPYINVGETLNQGIDANLEYSQKISNVFVTARGNFTYNRNKMINNDDPDWEYKYQNRIGKPFGSYGSVQPFGLKALGLFASQEEIDNSPKQTYGEYRVGDIRYQDINGDGVIDSQDEVALGYTNMPEIVYGFGATAQWKNWDFNVFFQGVAHTSFFLAGASLRSPFSSGSMERSAVNEDIYGNVWMSTNTPEQNDRAIYPRLSLSNQAGSSNNNQTSDWWLRDGSFLRLKNFEIGYTLPKKLLGKNFIRSLRFYVAANNLLTFSNFKLWDPEKGSSDGSGYPLNRVVTLGFNINL</sequence>
<dbReference type="Pfam" id="PF13715">
    <property type="entry name" value="CarbopepD_reg_2"/>
    <property type="match status" value="1"/>
</dbReference>
<evidence type="ECO:0000256" key="4">
    <source>
        <dbReference type="PROSITE-ProRule" id="PRU01360"/>
    </source>
</evidence>
<comment type="caution">
    <text evidence="6">The sequence shown here is derived from an EMBL/GenBank/DDBJ whole genome shotgun (WGS) entry which is preliminary data.</text>
</comment>
<dbReference type="Gene3D" id="2.60.40.1120">
    <property type="entry name" value="Carboxypeptidase-like, regulatory domain"/>
    <property type="match status" value="1"/>
</dbReference>
<dbReference type="FunFam" id="2.170.130.10:FF:000003">
    <property type="entry name" value="SusC/RagA family TonB-linked outer membrane protein"/>
    <property type="match status" value="1"/>
</dbReference>
<feature type="domain" description="Secretin/TonB short N-terminal" evidence="5">
    <location>
        <begin position="63"/>
        <end position="114"/>
    </location>
</feature>
<gene>
    <name evidence="6" type="ORF">HMPREF2531_03463</name>
</gene>
<dbReference type="Pfam" id="PF07660">
    <property type="entry name" value="STN"/>
    <property type="match status" value="1"/>
</dbReference>
<dbReference type="InterPro" id="IPR037066">
    <property type="entry name" value="Plug_dom_sf"/>
</dbReference>
<dbReference type="EMBL" id="LTDF01000135">
    <property type="protein sequence ID" value="KXT45807.1"/>
    <property type="molecule type" value="Genomic_DNA"/>
</dbReference>
<proteinExistence type="inferred from homology"/>
<dbReference type="Proteomes" id="UP000070319">
    <property type="component" value="Unassembled WGS sequence"/>
</dbReference>
<dbReference type="PROSITE" id="PS52016">
    <property type="entry name" value="TONB_DEPENDENT_REC_3"/>
    <property type="match status" value="1"/>
</dbReference>
<dbReference type="InterPro" id="IPR011662">
    <property type="entry name" value="Secretin/TonB_short_N"/>
</dbReference>
<accession>A0A139L2Y3</accession>
<name>A0A139L2Y3_9BACE</name>
<evidence type="ECO:0000313" key="7">
    <source>
        <dbReference type="Proteomes" id="UP000070319"/>
    </source>
</evidence>
<comment type="similarity">
    <text evidence="4">Belongs to the TonB-dependent receptor family.</text>
</comment>
<dbReference type="InterPro" id="IPR023996">
    <property type="entry name" value="TonB-dep_OMP_SusC/RagA"/>
</dbReference>
<evidence type="ECO:0000256" key="2">
    <source>
        <dbReference type="ARBA" id="ARBA00023136"/>
    </source>
</evidence>
<dbReference type="Pfam" id="PF07715">
    <property type="entry name" value="Plug"/>
    <property type="match status" value="1"/>
</dbReference>
<keyword evidence="3 4" id="KW-0998">Cell outer membrane</keyword>
<dbReference type="InterPro" id="IPR039426">
    <property type="entry name" value="TonB-dep_rcpt-like"/>
</dbReference>